<dbReference type="InterPro" id="IPR056546">
    <property type="entry name" value="MreB_MamK-like"/>
</dbReference>
<dbReference type="NCBIfam" id="NF010539">
    <property type="entry name" value="PRK13927.1"/>
    <property type="match status" value="1"/>
</dbReference>
<dbReference type="InterPro" id="IPR004753">
    <property type="entry name" value="MreB"/>
</dbReference>
<dbReference type="CDD" id="cd10225">
    <property type="entry name" value="ASKHA_NBD_MreB-like"/>
    <property type="match status" value="1"/>
</dbReference>
<dbReference type="PANTHER" id="PTHR42749:SF1">
    <property type="entry name" value="CELL SHAPE-DETERMINING PROTEIN MREB"/>
    <property type="match status" value="1"/>
</dbReference>
<reference evidence="8 10" key="2">
    <citation type="submission" date="2018-06" db="EMBL/GenBank/DDBJ databases">
        <authorList>
            <consortium name="Pathogen Informatics"/>
            <person name="Doyle S."/>
        </authorList>
    </citation>
    <scope>NUCLEOTIDE SEQUENCE [LARGE SCALE GENOMIC DNA]</scope>
    <source>
        <strain evidence="8 10">NCTC11460</strain>
    </source>
</reference>
<feature type="binding site" evidence="6">
    <location>
        <begin position="287"/>
        <end position="290"/>
    </location>
    <ligand>
        <name>ATP</name>
        <dbReference type="ChEBI" id="CHEBI:30616"/>
    </ligand>
</feature>
<accession>A0A135YZA4</accession>
<evidence type="ECO:0000313" key="8">
    <source>
        <dbReference type="EMBL" id="SUB60225.1"/>
    </source>
</evidence>
<dbReference type="eggNOG" id="COG1077">
    <property type="taxonomic scope" value="Bacteria"/>
</dbReference>
<name>A0A135YZA4_9FIRM</name>
<protein>
    <recommendedName>
        <fullName evidence="6">Cell shape-determining protein MreB</fullName>
    </recommendedName>
</protein>
<reference evidence="7 9" key="1">
    <citation type="submission" date="2016-02" db="EMBL/GenBank/DDBJ databases">
        <authorList>
            <person name="Wen L."/>
            <person name="He K."/>
            <person name="Yang H."/>
        </authorList>
    </citation>
    <scope>NUCLEOTIDE SEQUENCE [LARGE SCALE GENOMIC DNA]</scope>
    <source>
        <strain evidence="7 9">MJR8628A</strain>
    </source>
</reference>
<evidence type="ECO:0000256" key="1">
    <source>
        <dbReference type="ARBA" id="ARBA00022490"/>
    </source>
</evidence>
<dbReference type="EMBL" id="LSQZ01000002">
    <property type="protein sequence ID" value="KXI14736.1"/>
    <property type="molecule type" value="Genomic_DNA"/>
</dbReference>
<comment type="function">
    <text evidence="6">Forms membrane-associated dynamic filaments that are essential for cell shape determination. Acts by regulating cell wall synthesis and cell elongation, and thus cell shape. A feedback loop between cell geometry and MreB localization may maintain elongated cell shape by targeting cell wall growth to regions of negative cell wall curvature.</text>
</comment>
<dbReference type="GO" id="GO:0000902">
    <property type="term" value="P:cell morphogenesis"/>
    <property type="evidence" value="ECO:0007669"/>
    <property type="project" value="InterPro"/>
</dbReference>
<dbReference type="GeneID" id="79843174"/>
<keyword evidence="3 6" id="KW-0067">ATP-binding</keyword>
<dbReference type="GO" id="GO:0005737">
    <property type="term" value="C:cytoplasm"/>
    <property type="evidence" value="ECO:0007669"/>
    <property type="project" value="UniProtKB-SubCell"/>
</dbReference>
<dbReference type="STRING" id="1261.HMPREF3195_00107"/>
<feature type="binding site" evidence="6">
    <location>
        <begin position="12"/>
        <end position="14"/>
    </location>
    <ligand>
        <name>ATP</name>
        <dbReference type="ChEBI" id="CHEBI:30616"/>
    </ligand>
</feature>
<feature type="binding site" evidence="6">
    <location>
        <begin position="159"/>
        <end position="161"/>
    </location>
    <ligand>
        <name>ATP</name>
        <dbReference type="ChEBI" id="CHEBI:30616"/>
    </ligand>
</feature>
<dbReference type="PRINTS" id="PR01652">
    <property type="entry name" value="SHAPEPROTEIN"/>
</dbReference>
<dbReference type="HAMAP" id="MF_02207">
    <property type="entry name" value="MreB"/>
    <property type="match status" value="1"/>
</dbReference>
<evidence type="ECO:0000256" key="4">
    <source>
        <dbReference type="ARBA" id="ARBA00022960"/>
    </source>
</evidence>
<gene>
    <name evidence="8" type="primary">mreB_1</name>
    <name evidence="6" type="synonym">mreB</name>
    <name evidence="7" type="ORF">HMPREF3195_00107</name>
    <name evidence="8" type="ORF">NCTC11460_00120</name>
</gene>
<proteinExistence type="inferred from homology"/>
<keyword evidence="2 6" id="KW-0547">Nucleotide-binding</keyword>
<dbReference type="Proteomes" id="UP000070326">
    <property type="component" value="Unassembled WGS sequence"/>
</dbReference>
<organism evidence="7 9">
    <name type="scientific">Peptostreptococcus anaerobius</name>
    <dbReference type="NCBI Taxonomy" id="1261"/>
    <lineage>
        <taxon>Bacteria</taxon>
        <taxon>Bacillati</taxon>
        <taxon>Bacillota</taxon>
        <taxon>Clostridia</taxon>
        <taxon>Peptostreptococcales</taxon>
        <taxon>Peptostreptococcaceae</taxon>
        <taxon>Peptostreptococcus</taxon>
    </lineage>
</organism>
<dbReference type="InterPro" id="IPR043129">
    <property type="entry name" value="ATPase_NBD"/>
</dbReference>
<evidence type="ECO:0000256" key="2">
    <source>
        <dbReference type="ARBA" id="ARBA00022741"/>
    </source>
</evidence>
<dbReference type="Gene3D" id="3.30.420.40">
    <property type="match status" value="2"/>
</dbReference>
<dbReference type="GO" id="GO:0008360">
    <property type="term" value="P:regulation of cell shape"/>
    <property type="evidence" value="ECO:0007669"/>
    <property type="project" value="UniProtKB-UniRule"/>
</dbReference>
<dbReference type="PANTHER" id="PTHR42749">
    <property type="entry name" value="CELL SHAPE-DETERMINING PROTEIN MREB"/>
    <property type="match status" value="1"/>
</dbReference>
<evidence type="ECO:0000256" key="5">
    <source>
        <dbReference type="ARBA" id="ARBA00023458"/>
    </source>
</evidence>
<comment type="subunit">
    <text evidence="6">Forms polymers.</text>
</comment>
<dbReference type="SUPFAM" id="SSF53067">
    <property type="entry name" value="Actin-like ATPase domain"/>
    <property type="match status" value="2"/>
</dbReference>
<dbReference type="Proteomes" id="UP000255101">
    <property type="component" value="Unassembled WGS sequence"/>
</dbReference>
<keyword evidence="4 6" id="KW-0133">Cell shape</keyword>
<sequence length="336" mass="35696">MAGMDIGIDLGTANVLIVVDDKGIVLSEPSVVAVDNRIDEVIAVGNEAYKMIGRTPKDIETIKPMMNGVVSDYDNAERMLKGFISMLGEKKGMGKIVMPRIMVSIPSDITDVERKAVEDATKQAGAREVLLIEEPVAAAIGAGIDITKPGGHLVVDIGGGTSDVAVISLGGTVISKSIKTGGNRFDEDIIRYIKRNYNVIIGERTAEKIKKDIGCAYRRQEERFIKITGRDLTNGLPKAITVSSIEIMDAMSGSVNQITNLVTKVLQDTPPELASDIAENGIMLTGGGSLLYGMDRKISELTGLRVRLAKDPISCVALGTGIALGSVELLEIAGTV</sequence>
<evidence type="ECO:0000313" key="7">
    <source>
        <dbReference type="EMBL" id="KXI14736.1"/>
    </source>
</evidence>
<keyword evidence="1 6" id="KW-0963">Cytoplasm</keyword>
<dbReference type="AlphaFoldDB" id="A0A135YZA4"/>
<dbReference type="GO" id="GO:0005524">
    <property type="term" value="F:ATP binding"/>
    <property type="evidence" value="ECO:0007669"/>
    <property type="project" value="UniProtKB-KW"/>
</dbReference>
<dbReference type="RefSeq" id="WP_002844136.1">
    <property type="nucleotide sequence ID" value="NZ_CAMPYD010000021.1"/>
</dbReference>
<dbReference type="EMBL" id="UGTB01000004">
    <property type="protein sequence ID" value="SUB60225.1"/>
    <property type="molecule type" value="Genomic_DNA"/>
</dbReference>
<evidence type="ECO:0000256" key="6">
    <source>
        <dbReference type="HAMAP-Rule" id="MF_02207"/>
    </source>
</evidence>
<comment type="subcellular location">
    <subcellularLocation>
        <location evidence="6">Cytoplasm</location>
    </subcellularLocation>
    <text evidence="6">Membrane-associated.</text>
</comment>
<feature type="binding site" evidence="6">
    <location>
        <begin position="207"/>
        <end position="210"/>
    </location>
    <ligand>
        <name>ATP</name>
        <dbReference type="ChEBI" id="CHEBI:30616"/>
    </ligand>
</feature>
<evidence type="ECO:0000313" key="9">
    <source>
        <dbReference type="Proteomes" id="UP000070326"/>
    </source>
</evidence>
<evidence type="ECO:0000256" key="3">
    <source>
        <dbReference type="ARBA" id="ARBA00022840"/>
    </source>
</evidence>
<dbReference type="PATRIC" id="fig|1261.3.peg.1140"/>
<comment type="similarity">
    <text evidence="5 6">Belongs to the FtsA/MreB family.</text>
</comment>
<evidence type="ECO:0000313" key="10">
    <source>
        <dbReference type="Proteomes" id="UP000255101"/>
    </source>
</evidence>
<dbReference type="NCBIfam" id="TIGR00904">
    <property type="entry name" value="mreB"/>
    <property type="match status" value="1"/>
</dbReference>
<dbReference type="Pfam" id="PF06723">
    <property type="entry name" value="MreB_Mbl"/>
    <property type="match status" value="1"/>
</dbReference>